<organism evidence="2 3">
    <name type="scientific">Lentzea rhizosphaerae</name>
    <dbReference type="NCBI Taxonomy" id="2041025"/>
    <lineage>
        <taxon>Bacteria</taxon>
        <taxon>Bacillati</taxon>
        <taxon>Actinomycetota</taxon>
        <taxon>Actinomycetes</taxon>
        <taxon>Pseudonocardiales</taxon>
        <taxon>Pseudonocardiaceae</taxon>
        <taxon>Lentzea</taxon>
    </lineage>
</organism>
<evidence type="ECO:0000313" key="2">
    <source>
        <dbReference type="EMBL" id="MFC3893364.1"/>
    </source>
</evidence>
<feature type="chain" id="PRO_5047460286" description="Dirigent-like protein" evidence="1">
    <location>
        <begin position="18"/>
        <end position="141"/>
    </location>
</feature>
<reference evidence="3" key="1">
    <citation type="journal article" date="2019" name="Int. J. Syst. Evol. Microbiol.">
        <title>The Global Catalogue of Microorganisms (GCM) 10K type strain sequencing project: providing services to taxonomists for standard genome sequencing and annotation.</title>
        <authorList>
            <consortium name="The Broad Institute Genomics Platform"/>
            <consortium name="The Broad Institute Genome Sequencing Center for Infectious Disease"/>
            <person name="Wu L."/>
            <person name="Ma J."/>
        </authorList>
    </citation>
    <scope>NUCLEOTIDE SEQUENCE [LARGE SCALE GENOMIC DNA]</scope>
    <source>
        <strain evidence="3">CGMCC 4.7405</strain>
    </source>
</reference>
<comment type="caution">
    <text evidence="2">The sequence shown here is derived from an EMBL/GenBank/DDBJ whole genome shotgun (WGS) entry which is preliminary data.</text>
</comment>
<dbReference type="RefSeq" id="WP_382373848.1">
    <property type="nucleotide sequence ID" value="NZ_JBHRZI010000015.1"/>
</dbReference>
<keyword evidence="3" id="KW-1185">Reference proteome</keyword>
<evidence type="ECO:0000313" key="3">
    <source>
        <dbReference type="Proteomes" id="UP001595690"/>
    </source>
</evidence>
<proteinExistence type="predicted"/>
<gene>
    <name evidence="2" type="ORF">ACFOWZ_17965</name>
</gene>
<sequence length="141" mass="14955">MLTLASIVAMSTGVASASADSSFDFVSQAGAQPVGELSGHRTGVKVWEFDGDLLLDGRGSGGDVRVLLPGAQAETGVQHRQVVVVFGGIGCQDPQGRVEVTHLVRDSDGRITEFDGSVEHHCERSQDKTFTAEIHYVLEDS</sequence>
<feature type="signal peptide" evidence="1">
    <location>
        <begin position="1"/>
        <end position="17"/>
    </location>
</feature>
<evidence type="ECO:0008006" key="4">
    <source>
        <dbReference type="Google" id="ProtNLM"/>
    </source>
</evidence>
<dbReference type="EMBL" id="JBHRZI010000015">
    <property type="protein sequence ID" value="MFC3893364.1"/>
    <property type="molecule type" value="Genomic_DNA"/>
</dbReference>
<dbReference type="Proteomes" id="UP001595690">
    <property type="component" value="Unassembled WGS sequence"/>
</dbReference>
<keyword evidence="1" id="KW-0732">Signal</keyword>
<accession>A0ABV8BUI6</accession>
<name>A0ABV8BUI6_9PSEU</name>
<evidence type="ECO:0000256" key="1">
    <source>
        <dbReference type="SAM" id="SignalP"/>
    </source>
</evidence>
<protein>
    <recommendedName>
        <fullName evidence="4">Dirigent-like protein</fullName>
    </recommendedName>
</protein>